<evidence type="ECO:0000313" key="4">
    <source>
        <dbReference type="Proteomes" id="UP001442841"/>
    </source>
</evidence>
<accession>A0ABZ3FLD5</accession>
<dbReference type="EMBL" id="CP154795">
    <property type="protein sequence ID" value="XAN05904.1"/>
    <property type="molecule type" value="Genomic_DNA"/>
</dbReference>
<evidence type="ECO:0000256" key="1">
    <source>
        <dbReference type="SAM" id="MobiDB-lite"/>
    </source>
</evidence>
<keyword evidence="2" id="KW-0812">Transmembrane</keyword>
<protein>
    <submittedName>
        <fullName evidence="3">Uncharacterized protein</fullName>
    </submittedName>
</protein>
<feature type="region of interest" description="Disordered" evidence="1">
    <location>
        <begin position="1"/>
        <end position="24"/>
    </location>
</feature>
<name>A0ABZ3FLD5_9ACTN</name>
<organism evidence="3 4">
    <name type="scientific">Ammonicoccus fulvus</name>
    <dbReference type="NCBI Taxonomy" id="3138240"/>
    <lineage>
        <taxon>Bacteria</taxon>
        <taxon>Bacillati</taxon>
        <taxon>Actinomycetota</taxon>
        <taxon>Actinomycetes</taxon>
        <taxon>Propionibacteriales</taxon>
        <taxon>Propionibacteriaceae</taxon>
        <taxon>Ammonicoccus</taxon>
    </lineage>
</organism>
<dbReference type="Proteomes" id="UP001442841">
    <property type="component" value="Chromosome"/>
</dbReference>
<keyword evidence="2" id="KW-0472">Membrane</keyword>
<keyword evidence="2" id="KW-1133">Transmembrane helix</keyword>
<evidence type="ECO:0000256" key="2">
    <source>
        <dbReference type="SAM" id="Phobius"/>
    </source>
</evidence>
<evidence type="ECO:0000313" key="3">
    <source>
        <dbReference type="EMBL" id="XAN05904.1"/>
    </source>
</evidence>
<dbReference type="RefSeq" id="WP_425307339.1">
    <property type="nucleotide sequence ID" value="NZ_CP154795.1"/>
</dbReference>
<sequence>MDGRTVLIDPNAQPPRPPSTEKLPPLRATRWVTRGSGGPVWTMTNPGLSRRHRRVASLTFAPFNPRVLFGQVALPTALLLAVGAGAGWWITTVFDNQFVSPVLIFGFMIGVAVVAAALSLMARMRQGAAQAEHVLQVHDDHARALMDIEGEIATYNRTVKKASAKLPASELLWNAAHSSRTAIAIARTLAVLPPEEDVRVLDYLHSLADDAHRAAPGNFTTLQNIVRGGEN</sequence>
<feature type="transmembrane region" description="Helical" evidence="2">
    <location>
        <begin position="102"/>
        <end position="122"/>
    </location>
</feature>
<gene>
    <name evidence="3" type="ORF">AADG42_00800</name>
</gene>
<proteinExistence type="predicted"/>
<keyword evidence="4" id="KW-1185">Reference proteome</keyword>
<reference evidence="3 4" key="1">
    <citation type="submission" date="2024-04" db="EMBL/GenBank/DDBJ databases">
        <title>Isolation of an actinomycete strain from pig manure.</title>
        <authorList>
            <person name="Gong T."/>
            <person name="Yu Z."/>
            <person name="An M."/>
            <person name="Wei C."/>
            <person name="Yang W."/>
            <person name="Liu L."/>
        </authorList>
    </citation>
    <scope>NUCLEOTIDE SEQUENCE [LARGE SCALE GENOMIC DNA]</scope>
    <source>
        <strain evidence="3 4">ZF39</strain>
    </source>
</reference>
<feature type="transmembrane region" description="Helical" evidence="2">
    <location>
        <begin position="67"/>
        <end position="90"/>
    </location>
</feature>